<reference evidence="3" key="2">
    <citation type="submission" date="2021-09" db="EMBL/GenBank/DDBJ databases">
        <authorList>
            <person name="Gilroy R."/>
        </authorList>
    </citation>
    <scope>NUCLEOTIDE SEQUENCE</scope>
    <source>
        <strain evidence="3">ChiBcolR7-4860</strain>
    </source>
</reference>
<dbReference type="InterPro" id="IPR000835">
    <property type="entry name" value="HTH_MarR-typ"/>
</dbReference>
<accession>A0A921IW85</accession>
<dbReference type="Gene3D" id="1.10.10.10">
    <property type="entry name" value="Winged helix-like DNA-binding domain superfamily/Winged helix DNA-binding domain"/>
    <property type="match status" value="1"/>
</dbReference>
<evidence type="ECO:0000259" key="2">
    <source>
        <dbReference type="PROSITE" id="PS50995"/>
    </source>
</evidence>
<dbReference type="InterPro" id="IPR039422">
    <property type="entry name" value="MarR/SlyA-like"/>
</dbReference>
<dbReference type="SUPFAM" id="SSF46785">
    <property type="entry name" value="Winged helix' DNA-binding domain"/>
    <property type="match status" value="1"/>
</dbReference>
<dbReference type="SMART" id="SM00347">
    <property type="entry name" value="HTH_MARR"/>
    <property type="match status" value="1"/>
</dbReference>
<dbReference type="RefSeq" id="WP_278711208.1">
    <property type="nucleotide sequence ID" value="NZ_DYUX01000016.1"/>
</dbReference>
<dbReference type="PROSITE" id="PS50995">
    <property type="entry name" value="HTH_MARR_2"/>
    <property type="match status" value="1"/>
</dbReference>
<organism evidence="3 4">
    <name type="scientific">Bifidobacterium pullorum subsp. gallinarum</name>
    <dbReference type="NCBI Taxonomy" id="78344"/>
    <lineage>
        <taxon>Bacteria</taxon>
        <taxon>Bacillati</taxon>
        <taxon>Actinomycetota</taxon>
        <taxon>Actinomycetes</taxon>
        <taxon>Bifidobacteriales</taxon>
        <taxon>Bifidobacteriaceae</taxon>
        <taxon>Bifidobacterium</taxon>
    </lineage>
</organism>
<evidence type="ECO:0000256" key="1">
    <source>
        <dbReference type="SAM" id="MobiDB-lite"/>
    </source>
</evidence>
<proteinExistence type="predicted"/>
<comment type="caution">
    <text evidence="3">The sequence shown here is derived from an EMBL/GenBank/DDBJ whole genome shotgun (WGS) entry which is preliminary data.</text>
</comment>
<dbReference type="Pfam" id="PF01047">
    <property type="entry name" value="MarR"/>
    <property type="match status" value="1"/>
</dbReference>
<dbReference type="InterPro" id="IPR036390">
    <property type="entry name" value="WH_DNA-bd_sf"/>
</dbReference>
<dbReference type="InterPro" id="IPR036388">
    <property type="entry name" value="WH-like_DNA-bd_sf"/>
</dbReference>
<dbReference type="GO" id="GO:0003700">
    <property type="term" value="F:DNA-binding transcription factor activity"/>
    <property type="evidence" value="ECO:0007669"/>
    <property type="project" value="InterPro"/>
</dbReference>
<dbReference type="AlphaFoldDB" id="A0A921IW85"/>
<dbReference type="PANTHER" id="PTHR33164:SF94">
    <property type="entry name" value="TRANSCRIPTIONAL REGULATORY PROTEIN-RELATED"/>
    <property type="match status" value="1"/>
</dbReference>
<protein>
    <submittedName>
        <fullName evidence="3">MarR family transcriptional regulator</fullName>
    </submittedName>
</protein>
<evidence type="ECO:0000313" key="4">
    <source>
        <dbReference type="Proteomes" id="UP000786560"/>
    </source>
</evidence>
<reference evidence="3" key="1">
    <citation type="journal article" date="2021" name="PeerJ">
        <title>Extensive microbial diversity within the chicken gut microbiome revealed by metagenomics and culture.</title>
        <authorList>
            <person name="Gilroy R."/>
            <person name="Ravi A."/>
            <person name="Getino M."/>
            <person name="Pursley I."/>
            <person name="Horton D.L."/>
            <person name="Alikhan N.F."/>
            <person name="Baker D."/>
            <person name="Gharbi K."/>
            <person name="Hall N."/>
            <person name="Watson M."/>
            <person name="Adriaenssens E.M."/>
            <person name="Foster-Nyarko E."/>
            <person name="Jarju S."/>
            <person name="Secka A."/>
            <person name="Antonio M."/>
            <person name="Oren A."/>
            <person name="Chaudhuri R.R."/>
            <person name="La Ragione R."/>
            <person name="Hildebrand F."/>
            <person name="Pallen M.J."/>
        </authorList>
    </citation>
    <scope>NUCLEOTIDE SEQUENCE</scope>
    <source>
        <strain evidence="3">ChiBcolR7-4860</strain>
    </source>
</reference>
<gene>
    <name evidence="3" type="ORF">K8U73_04830</name>
</gene>
<sequence>MIDMSKDWLMSSAPTGGPRSTDEPSPAIGRSLTGFSNGLARAFQTGRARLRRRGAELGLGPGQPKLLVYLAIHGPCGQRELADYFETDPAAICRMTDALVRAGFATSMPGRDRRTRMLAVTGRGRMAAEAWERDCTSEEETMLAGFTPEERAAFADYLTRVRANLRAADEREATR</sequence>
<dbReference type="GO" id="GO:0006950">
    <property type="term" value="P:response to stress"/>
    <property type="evidence" value="ECO:0007669"/>
    <property type="project" value="TreeGrafter"/>
</dbReference>
<dbReference type="PANTHER" id="PTHR33164">
    <property type="entry name" value="TRANSCRIPTIONAL REGULATOR, MARR FAMILY"/>
    <property type="match status" value="1"/>
</dbReference>
<evidence type="ECO:0000313" key="3">
    <source>
        <dbReference type="EMBL" id="HJG41698.1"/>
    </source>
</evidence>
<dbReference type="EMBL" id="DYUX01000016">
    <property type="protein sequence ID" value="HJG41698.1"/>
    <property type="molecule type" value="Genomic_DNA"/>
</dbReference>
<feature type="domain" description="HTH marR-type" evidence="2">
    <location>
        <begin position="32"/>
        <end position="163"/>
    </location>
</feature>
<dbReference type="Proteomes" id="UP000786560">
    <property type="component" value="Unassembled WGS sequence"/>
</dbReference>
<name>A0A921IW85_9BIFI</name>
<feature type="region of interest" description="Disordered" evidence="1">
    <location>
        <begin position="1"/>
        <end position="33"/>
    </location>
</feature>